<accession>A0A399CY31</accession>
<organism evidence="3 4">
    <name type="scientific">Mariniphaga sediminis</name>
    <dbReference type="NCBI Taxonomy" id="1628158"/>
    <lineage>
        <taxon>Bacteria</taxon>
        <taxon>Pseudomonadati</taxon>
        <taxon>Bacteroidota</taxon>
        <taxon>Bacteroidia</taxon>
        <taxon>Marinilabiliales</taxon>
        <taxon>Prolixibacteraceae</taxon>
        <taxon>Mariniphaga</taxon>
    </lineage>
</organism>
<reference evidence="3 4" key="1">
    <citation type="journal article" date="2015" name="Int. J. Syst. Evol. Microbiol.">
        <title>Mariniphaga sediminis sp. nov., isolated from coastal sediment.</title>
        <authorList>
            <person name="Wang F.Q."/>
            <person name="Shen Q.Y."/>
            <person name="Chen G.J."/>
            <person name="Du Z.J."/>
        </authorList>
    </citation>
    <scope>NUCLEOTIDE SEQUENCE [LARGE SCALE GENOMIC DNA]</scope>
    <source>
        <strain evidence="3 4">SY21</strain>
    </source>
</reference>
<dbReference type="Proteomes" id="UP000266441">
    <property type="component" value="Unassembled WGS sequence"/>
</dbReference>
<keyword evidence="4" id="KW-1185">Reference proteome</keyword>
<dbReference type="AlphaFoldDB" id="A0A399CY31"/>
<evidence type="ECO:0000256" key="1">
    <source>
        <dbReference type="SAM" id="MobiDB-lite"/>
    </source>
</evidence>
<evidence type="ECO:0000259" key="2">
    <source>
        <dbReference type="Pfam" id="PF12770"/>
    </source>
</evidence>
<feature type="region of interest" description="Disordered" evidence="1">
    <location>
        <begin position="483"/>
        <end position="523"/>
    </location>
</feature>
<dbReference type="EMBL" id="QWET01000021">
    <property type="protein sequence ID" value="RIH63382.1"/>
    <property type="molecule type" value="Genomic_DNA"/>
</dbReference>
<dbReference type="OrthoDB" id="149072at2"/>
<evidence type="ECO:0000313" key="3">
    <source>
        <dbReference type="EMBL" id="RIH63382.1"/>
    </source>
</evidence>
<sequence length="614" mass="70900">MANFYIKFLKRNNETKVGWRPDSRKSFFYADTIREEVRDRRIVSILRKYLDMEFEAGQLSVFNRKDFEALGELLFDLIFTKENLIIEFEDWYSSALKDEEGADAYNIFLEFDLEPEFDDLAILPWEYIHYRPKTKGLIIDEPFFAASFGKKINFYRKIPFTFVDSRDEQLSEIEYPLKILLIISDPTEKPLKKRNELLLYFKELKDNYPEEETLQIKYLYQPNPDQDFFKSELNNGQAGASEIYSLENELGDKIGKHDASFSPHIIHFIGHGFVKDKNGMLIFSEEDKTRGGLFLKKPVTDIKFSNCIKNSRLEPKLVFLQVCNGGRIVDYLNKNGIASRLLEKQIPFVIAMQNPVQEDHALKFTETFYNHFLKGANIGTCVSAGRFELGGQGEFNQKAFGSPVLFTYVDFPLKLKSHDAQSPPQRETREEITTKFCNNPGCPYYRDEARYTPLDKLCSSCGQQLVTKKKEFYEELTMARSGQPEVAVQRMGRESKSPEPVSSSAPNENGRGMAGPNNGNGRFLRQSQQWSPALFKIKGELHLAIDSNIGNALELFQSYVTIDIYARKLKNTEEMYTTCLNTNTLREKAEEIKAFLHRLSDELTENDIKPGYLQ</sequence>
<protein>
    <submittedName>
        <fullName evidence="3">CHAT domain-containing protein</fullName>
    </submittedName>
</protein>
<name>A0A399CY31_9BACT</name>
<dbReference type="Pfam" id="PF12770">
    <property type="entry name" value="CHAT"/>
    <property type="match status" value="1"/>
</dbReference>
<proteinExistence type="predicted"/>
<evidence type="ECO:0000313" key="4">
    <source>
        <dbReference type="Proteomes" id="UP000266441"/>
    </source>
</evidence>
<dbReference type="InterPro" id="IPR024983">
    <property type="entry name" value="CHAT_dom"/>
</dbReference>
<gene>
    <name evidence="3" type="ORF">D1164_19820</name>
</gene>
<feature type="domain" description="CHAT" evidence="2">
    <location>
        <begin position="252"/>
        <end position="383"/>
    </location>
</feature>
<dbReference type="RefSeq" id="WP_119351648.1">
    <property type="nucleotide sequence ID" value="NZ_QWET01000021.1"/>
</dbReference>
<comment type="caution">
    <text evidence="3">The sequence shown here is derived from an EMBL/GenBank/DDBJ whole genome shotgun (WGS) entry which is preliminary data.</text>
</comment>